<proteinExistence type="predicted"/>
<accession>A0A8S3YUJ6</accession>
<name>A0A8S3YUJ6_9EUPU</name>
<feature type="non-terminal residue" evidence="1">
    <location>
        <position position="58"/>
    </location>
</feature>
<organism evidence="1 2">
    <name type="scientific">Candidula unifasciata</name>
    <dbReference type="NCBI Taxonomy" id="100452"/>
    <lineage>
        <taxon>Eukaryota</taxon>
        <taxon>Metazoa</taxon>
        <taxon>Spiralia</taxon>
        <taxon>Lophotrochozoa</taxon>
        <taxon>Mollusca</taxon>
        <taxon>Gastropoda</taxon>
        <taxon>Heterobranchia</taxon>
        <taxon>Euthyneura</taxon>
        <taxon>Panpulmonata</taxon>
        <taxon>Eupulmonata</taxon>
        <taxon>Stylommatophora</taxon>
        <taxon>Helicina</taxon>
        <taxon>Helicoidea</taxon>
        <taxon>Geomitridae</taxon>
        <taxon>Candidula</taxon>
    </lineage>
</organism>
<dbReference type="EMBL" id="CAJHNH020000971">
    <property type="protein sequence ID" value="CAG5120827.1"/>
    <property type="molecule type" value="Genomic_DNA"/>
</dbReference>
<reference evidence="1" key="1">
    <citation type="submission" date="2021-04" db="EMBL/GenBank/DDBJ databases">
        <authorList>
            <consortium name="Molecular Ecology Group"/>
        </authorList>
    </citation>
    <scope>NUCLEOTIDE SEQUENCE</scope>
</reference>
<evidence type="ECO:0000313" key="1">
    <source>
        <dbReference type="EMBL" id="CAG5120827.1"/>
    </source>
</evidence>
<comment type="caution">
    <text evidence="1">The sequence shown here is derived from an EMBL/GenBank/DDBJ whole genome shotgun (WGS) entry which is preliminary data.</text>
</comment>
<dbReference type="Proteomes" id="UP000678393">
    <property type="component" value="Unassembled WGS sequence"/>
</dbReference>
<sequence length="58" mass="6622">MCLLPRLTKLLFINESVIPETSCIRPARYCLEGRSNMDYSCYNQPSIYKTGDVSELTS</sequence>
<protein>
    <submittedName>
        <fullName evidence="1">Uncharacterized protein</fullName>
    </submittedName>
</protein>
<keyword evidence="2" id="KW-1185">Reference proteome</keyword>
<evidence type="ECO:0000313" key="2">
    <source>
        <dbReference type="Proteomes" id="UP000678393"/>
    </source>
</evidence>
<gene>
    <name evidence="1" type="ORF">CUNI_LOCUS6385</name>
</gene>
<dbReference type="AlphaFoldDB" id="A0A8S3YUJ6"/>